<organism evidence="1">
    <name type="scientific">Amphora coffeiformis</name>
    <dbReference type="NCBI Taxonomy" id="265554"/>
    <lineage>
        <taxon>Eukaryota</taxon>
        <taxon>Sar</taxon>
        <taxon>Stramenopiles</taxon>
        <taxon>Ochrophyta</taxon>
        <taxon>Bacillariophyta</taxon>
        <taxon>Bacillariophyceae</taxon>
        <taxon>Bacillariophycidae</taxon>
        <taxon>Thalassiophysales</taxon>
        <taxon>Catenulaceae</taxon>
        <taxon>Amphora</taxon>
    </lineage>
</organism>
<evidence type="ECO:0000313" key="1">
    <source>
        <dbReference type="EMBL" id="CAE0416848.1"/>
    </source>
</evidence>
<dbReference type="AlphaFoldDB" id="A0A7S3LA23"/>
<accession>A0A7S3LA23</accession>
<dbReference type="InterPro" id="IPR029058">
    <property type="entry name" value="AB_hydrolase_fold"/>
</dbReference>
<dbReference type="EMBL" id="HBIM01018029">
    <property type="protein sequence ID" value="CAE0416848.1"/>
    <property type="molecule type" value="Transcribed_RNA"/>
</dbReference>
<reference evidence="1" key="1">
    <citation type="submission" date="2021-01" db="EMBL/GenBank/DDBJ databases">
        <authorList>
            <person name="Corre E."/>
            <person name="Pelletier E."/>
            <person name="Niang G."/>
            <person name="Scheremetjew M."/>
            <person name="Finn R."/>
            <person name="Kale V."/>
            <person name="Holt S."/>
            <person name="Cochrane G."/>
            <person name="Meng A."/>
            <person name="Brown T."/>
            <person name="Cohen L."/>
        </authorList>
    </citation>
    <scope>NUCLEOTIDE SEQUENCE</scope>
    <source>
        <strain evidence="1">CCMP127</strain>
    </source>
</reference>
<dbReference type="SUPFAM" id="SSF53474">
    <property type="entry name" value="alpha/beta-Hydrolases"/>
    <property type="match status" value="1"/>
</dbReference>
<sequence>MGPMIFYMDGLKEAMKNENGSFRLMGAGKVAQSVSEHSITLLVDVTTQSLVAHTAEIDYLDPERPLVLMFPAQPLFHNHHYAVAVVNALDNKGERLPSSSHLTELLSGTGQATSKTTSDLDAGRGERYRSTVVPIFLQVAPWLDLTNDPGSLQLLFDFHTVSATSQLGPVRSVRDGTLSVLNGSDWNWLEHIHVTKQVDYECGNDGNFLARTIYADMDVPWFLDNVGPGHRSARLDADRVASGQHLLWGKAKFVAHIPCSIRNAIGKKNNNEDIVQAVVEYGHGLFFGLEESSEKYLQEMAHENRYVITAMDFRGMSASDLLIVAKTLLAQPSLFEAVRDNLIQGYGAKFALQHFTQHGLFATEWFRFEDNPNTSSSLPDGGQVTRVYYGNSQGGILGAGYSALAGPTLLDRAVLGVPGTPFALVMSRSAEFAGYDHLMLLLMYNNRHVRMLLCLVQMAWDSVEGSGVLAPPIEEPFPPTLLQAGLGDPIVPSLAAEALARGYGAVLIPNNPRGDIYEIPYPIEDGRDNASLSAASYAVTLTEIMYADEYVSLPTNDVLPHENLVHVCLRRDPAMTEQMTEFINTGNVLDVCVHDGCQRLKADCF</sequence>
<name>A0A7S3LA23_9STRA</name>
<protein>
    <submittedName>
        <fullName evidence="1">Uncharacterized protein</fullName>
    </submittedName>
</protein>
<proteinExistence type="predicted"/>
<gene>
    <name evidence="1" type="ORF">ACOF00016_LOCUS13855</name>
</gene>
<dbReference type="Gene3D" id="3.40.50.1820">
    <property type="entry name" value="alpha/beta hydrolase"/>
    <property type="match status" value="1"/>
</dbReference>